<dbReference type="EMBL" id="MN739271">
    <property type="protein sequence ID" value="QHS96328.1"/>
    <property type="molecule type" value="Genomic_DNA"/>
</dbReference>
<dbReference type="InterPro" id="IPR050836">
    <property type="entry name" value="SDS22/Internalin_LRR"/>
</dbReference>
<dbReference type="PANTHER" id="PTHR46652">
    <property type="entry name" value="LEUCINE-RICH REPEAT AND IQ DOMAIN-CONTAINING PROTEIN 1-RELATED"/>
    <property type="match status" value="1"/>
</dbReference>
<reference evidence="3" key="1">
    <citation type="journal article" date="2020" name="Nature">
        <title>Giant virus diversity and host interactions through global metagenomics.</title>
        <authorList>
            <person name="Schulz F."/>
            <person name="Roux S."/>
            <person name="Paez-Espino D."/>
            <person name="Jungbluth S."/>
            <person name="Walsh D.A."/>
            <person name="Denef V.J."/>
            <person name="McMahon K.D."/>
            <person name="Konstantinidis K.T."/>
            <person name="Eloe-Fadrosh E.A."/>
            <person name="Kyrpides N.C."/>
            <person name="Woyke T."/>
        </authorList>
    </citation>
    <scope>NUCLEOTIDE SEQUENCE</scope>
    <source>
        <strain evidence="3">GVMAG-M-3300020166-18</strain>
    </source>
</reference>
<keyword evidence="2" id="KW-0677">Repeat</keyword>
<evidence type="ECO:0000256" key="1">
    <source>
        <dbReference type="ARBA" id="ARBA00022614"/>
    </source>
</evidence>
<name>A0A6C0BY43_9ZZZZ</name>
<dbReference type="Pfam" id="PF13516">
    <property type="entry name" value="LRR_6"/>
    <property type="match status" value="1"/>
</dbReference>
<protein>
    <recommendedName>
        <fullName evidence="4">Leucine-rich repeat domain-containing protein</fullName>
    </recommendedName>
</protein>
<evidence type="ECO:0000313" key="3">
    <source>
        <dbReference type="EMBL" id="QHS96328.1"/>
    </source>
</evidence>
<dbReference type="PANTHER" id="PTHR46652:SF3">
    <property type="entry name" value="LEUCINE-RICH REPEAT-CONTAINING PROTEIN 9"/>
    <property type="match status" value="1"/>
</dbReference>
<dbReference type="Gene3D" id="3.80.10.10">
    <property type="entry name" value="Ribonuclease Inhibitor"/>
    <property type="match status" value="1"/>
</dbReference>
<evidence type="ECO:0008006" key="4">
    <source>
        <dbReference type="Google" id="ProtNLM"/>
    </source>
</evidence>
<accession>A0A6C0BY43</accession>
<dbReference type="InterPro" id="IPR001611">
    <property type="entry name" value="Leu-rich_rpt"/>
</dbReference>
<sequence>MSAGKSAQKYTYTLSDGTDLEEYRENHMWDFSKDYRSKKRLTPEDVTLIASCMPKTLCRCLHLVHCGITDIGALKNMMNDGMNLDLRGNKIADISALKGSNFYRLDLTGNEIVDISALKGSNIRMLSLAGNQIADISALNGSSIWICDLSRNQITDISDLIDLIGSLPDIWRLKVTNNQITEDDKLLLRRASFRKPGTIINV</sequence>
<dbReference type="AlphaFoldDB" id="A0A6C0BY43"/>
<proteinExistence type="predicted"/>
<dbReference type="PROSITE" id="PS51450">
    <property type="entry name" value="LRR"/>
    <property type="match status" value="1"/>
</dbReference>
<dbReference type="SUPFAM" id="SSF52058">
    <property type="entry name" value="L domain-like"/>
    <property type="match status" value="1"/>
</dbReference>
<keyword evidence="1" id="KW-0433">Leucine-rich repeat</keyword>
<dbReference type="InterPro" id="IPR032675">
    <property type="entry name" value="LRR_dom_sf"/>
</dbReference>
<evidence type="ECO:0000256" key="2">
    <source>
        <dbReference type="ARBA" id="ARBA00022737"/>
    </source>
</evidence>
<organism evidence="3">
    <name type="scientific">viral metagenome</name>
    <dbReference type="NCBI Taxonomy" id="1070528"/>
    <lineage>
        <taxon>unclassified sequences</taxon>
        <taxon>metagenomes</taxon>
        <taxon>organismal metagenomes</taxon>
    </lineage>
</organism>